<feature type="transmembrane region" description="Helical" evidence="8">
    <location>
        <begin position="284"/>
        <end position="302"/>
    </location>
</feature>
<feature type="transmembrane region" description="Helical" evidence="8">
    <location>
        <begin position="50"/>
        <end position="67"/>
    </location>
</feature>
<comment type="similarity">
    <text evidence="3">Belongs to the major facilitator superfamily. TCR/Tet family.</text>
</comment>
<comment type="function">
    <text evidence="1">Resistance to tetracycline by an active tetracycline efflux. This is an energy-dependent process that decreases the accumulation of the antibiotic in whole cells. This protein functions as a metal-tetracycline/H(+) antiporter.</text>
</comment>
<evidence type="ECO:0000256" key="1">
    <source>
        <dbReference type="ARBA" id="ARBA00003279"/>
    </source>
</evidence>
<dbReference type="Proteomes" id="UP000199031">
    <property type="component" value="Unassembled WGS sequence"/>
</dbReference>
<feature type="transmembrane region" description="Helical" evidence="8">
    <location>
        <begin position="167"/>
        <end position="185"/>
    </location>
</feature>
<evidence type="ECO:0000256" key="5">
    <source>
        <dbReference type="ARBA" id="ARBA00022692"/>
    </source>
</evidence>
<evidence type="ECO:0000256" key="4">
    <source>
        <dbReference type="ARBA" id="ARBA00022448"/>
    </source>
</evidence>
<evidence type="ECO:0000256" key="7">
    <source>
        <dbReference type="ARBA" id="ARBA00023136"/>
    </source>
</evidence>
<keyword evidence="6 8" id="KW-1133">Transmembrane helix</keyword>
<keyword evidence="4" id="KW-0813">Transport</keyword>
<dbReference type="GO" id="GO:0016020">
    <property type="term" value="C:membrane"/>
    <property type="evidence" value="ECO:0007669"/>
    <property type="project" value="UniProtKB-SubCell"/>
</dbReference>
<feature type="domain" description="Major facilitator superfamily (MFS) profile" evidence="9">
    <location>
        <begin position="8"/>
        <end position="403"/>
    </location>
</feature>
<feature type="transmembrane region" description="Helical" evidence="8">
    <location>
        <begin position="137"/>
        <end position="155"/>
    </location>
</feature>
<dbReference type="InterPro" id="IPR011701">
    <property type="entry name" value="MFS"/>
</dbReference>
<dbReference type="AlphaFoldDB" id="A0A1I5SHX0"/>
<dbReference type="STRING" id="1465490.SAMN05444277_101772"/>
<dbReference type="InterPro" id="IPR001958">
    <property type="entry name" value="Tet-R_TetA/multi-R_MdtG-like"/>
</dbReference>
<feature type="transmembrane region" description="Helical" evidence="8">
    <location>
        <begin position="379"/>
        <end position="396"/>
    </location>
</feature>
<dbReference type="OrthoDB" id="9793283at2"/>
<keyword evidence="11" id="KW-1185">Reference proteome</keyword>
<protein>
    <submittedName>
        <fullName evidence="10">MFS transporter, DHA1 family, tetracycline resistance protein</fullName>
    </submittedName>
</protein>
<feature type="transmembrane region" description="Helical" evidence="8">
    <location>
        <begin position="79"/>
        <end position="97"/>
    </location>
</feature>
<dbReference type="InterPro" id="IPR020846">
    <property type="entry name" value="MFS_dom"/>
</dbReference>
<dbReference type="GO" id="GO:0022857">
    <property type="term" value="F:transmembrane transporter activity"/>
    <property type="evidence" value="ECO:0007669"/>
    <property type="project" value="InterPro"/>
</dbReference>
<feature type="transmembrane region" description="Helical" evidence="8">
    <location>
        <begin position="7"/>
        <end position="30"/>
    </location>
</feature>
<keyword evidence="5 8" id="KW-0812">Transmembrane</keyword>
<comment type="subcellular location">
    <subcellularLocation>
        <location evidence="2">Membrane</location>
        <topology evidence="2">Multi-pass membrane protein</topology>
    </subcellularLocation>
</comment>
<evidence type="ECO:0000313" key="10">
    <source>
        <dbReference type="EMBL" id="SFP70308.1"/>
    </source>
</evidence>
<evidence type="ECO:0000256" key="8">
    <source>
        <dbReference type="SAM" id="Phobius"/>
    </source>
</evidence>
<feature type="transmembrane region" description="Helical" evidence="8">
    <location>
        <begin position="252"/>
        <end position="272"/>
    </location>
</feature>
<sequence length="420" mass="45643">MAKNNKAALGFIFTTVLIDVIGLGIIIPVVPDLIRQLTGKGLSRAAELNGLLTFAYAFMQFVCAPLMGNLSDRYGRRPVLLFSLLGFGFDYLFQGFAPTLGWLFVGRIIAGMTGASFTTATAYIADVSEPEKRAQNFGLVGAAFGLGFIIGPALGGHLSVYGTRVPFFAAAGLSLLNCIYGYFVLPESLSAERRRKFEWKRANPVGAFKQFKKHPSLSGLIVAIILIYLSAHAIQATWLFYNMEKFNWDAKWGGYSLSFIGLMIALVQGLLIRIIIPKLGQERSVYVGLMLYSIGFILFAFATQGWEMFVFMIPYALGGIAGPALQGIISSQTPATEQGELQGGLTSLMSASAIIGPVIMTGLFAYFTGKDAPFKFPGAPFIVGAMLTTISAILAYKNYRKNKAMVEEEEVQYSTVDISE</sequence>
<evidence type="ECO:0000259" key="9">
    <source>
        <dbReference type="PROSITE" id="PS50850"/>
    </source>
</evidence>
<dbReference type="Pfam" id="PF07690">
    <property type="entry name" value="MFS_1"/>
    <property type="match status" value="1"/>
</dbReference>
<dbReference type="EMBL" id="FOXQ01000001">
    <property type="protein sequence ID" value="SFP70308.1"/>
    <property type="molecule type" value="Genomic_DNA"/>
</dbReference>
<feature type="transmembrane region" description="Helical" evidence="8">
    <location>
        <begin position="341"/>
        <end position="367"/>
    </location>
</feature>
<reference evidence="10 11" key="1">
    <citation type="submission" date="2016-10" db="EMBL/GenBank/DDBJ databases">
        <authorList>
            <person name="de Groot N.N."/>
        </authorList>
    </citation>
    <scope>NUCLEOTIDE SEQUENCE [LARGE SCALE GENOMIC DNA]</scope>
    <source>
        <strain evidence="10 11">DSM 28286</strain>
    </source>
</reference>
<dbReference type="PANTHER" id="PTHR23504:SF15">
    <property type="entry name" value="MAJOR FACILITATOR SUPERFAMILY (MFS) PROFILE DOMAIN-CONTAINING PROTEIN"/>
    <property type="match status" value="1"/>
</dbReference>
<dbReference type="SUPFAM" id="SSF103473">
    <property type="entry name" value="MFS general substrate transporter"/>
    <property type="match status" value="1"/>
</dbReference>
<dbReference type="PROSITE" id="PS50850">
    <property type="entry name" value="MFS"/>
    <property type="match status" value="1"/>
</dbReference>
<dbReference type="PROSITE" id="PS00216">
    <property type="entry name" value="SUGAR_TRANSPORT_1"/>
    <property type="match status" value="1"/>
</dbReference>
<dbReference type="PRINTS" id="PR01035">
    <property type="entry name" value="TCRTETA"/>
</dbReference>
<evidence type="ECO:0000313" key="11">
    <source>
        <dbReference type="Proteomes" id="UP000199031"/>
    </source>
</evidence>
<feature type="transmembrane region" description="Helical" evidence="8">
    <location>
        <begin position="217"/>
        <end position="240"/>
    </location>
</feature>
<accession>A0A1I5SHX0</accession>
<dbReference type="Gene3D" id="1.20.1250.20">
    <property type="entry name" value="MFS general substrate transporter like domains"/>
    <property type="match status" value="1"/>
</dbReference>
<feature type="transmembrane region" description="Helical" evidence="8">
    <location>
        <begin position="103"/>
        <end position="125"/>
    </location>
</feature>
<evidence type="ECO:0000256" key="6">
    <source>
        <dbReference type="ARBA" id="ARBA00022989"/>
    </source>
</evidence>
<organism evidence="10 11">
    <name type="scientific">Parafilimonas terrae</name>
    <dbReference type="NCBI Taxonomy" id="1465490"/>
    <lineage>
        <taxon>Bacteria</taxon>
        <taxon>Pseudomonadati</taxon>
        <taxon>Bacteroidota</taxon>
        <taxon>Chitinophagia</taxon>
        <taxon>Chitinophagales</taxon>
        <taxon>Chitinophagaceae</taxon>
        <taxon>Parafilimonas</taxon>
    </lineage>
</organism>
<dbReference type="InterPro" id="IPR036259">
    <property type="entry name" value="MFS_trans_sf"/>
</dbReference>
<dbReference type="InterPro" id="IPR005829">
    <property type="entry name" value="Sugar_transporter_CS"/>
</dbReference>
<dbReference type="CDD" id="cd17388">
    <property type="entry name" value="MFS_TetA"/>
    <property type="match status" value="1"/>
</dbReference>
<dbReference type="RefSeq" id="WP_090654625.1">
    <property type="nucleotide sequence ID" value="NZ_FOXQ01000001.1"/>
</dbReference>
<feature type="transmembrane region" description="Helical" evidence="8">
    <location>
        <begin position="308"/>
        <end position="329"/>
    </location>
</feature>
<name>A0A1I5SHX0_9BACT</name>
<proteinExistence type="inferred from homology"/>
<keyword evidence="7 8" id="KW-0472">Membrane</keyword>
<dbReference type="PANTHER" id="PTHR23504">
    <property type="entry name" value="MAJOR FACILITATOR SUPERFAMILY DOMAIN-CONTAINING PROTEIN 10"/>
    <property type="match status" value="1"/>
</dbReference>
<evidence type="ECO:0000256" key="2">
    <source>
        <dbReference type="ARBA" id="ARBA00004141"/>
    </source>
</evidence>
<evidence type="ECO:0000256" key="3">
    <source>
        <dbReference type="ARBA" id="ARBA00007520"/>
    </source>
</evidence>
<gene>
    <name evidence="10" type="ORF">SAMN05444277_101772</name>
</gene>